<dbReference type="RefSeq" id="WP_171108441.1">
    <property type="nucleotide sequence ID" value="NZ_BMPT01000018.1"/>
</dbReference>
<keyword evidence="3" id="KW-1185">Reference proteome</keyword>
<dbReference type="Pfam" id="PF13156">
    <property type="entry name" value="Mrr_cat_2"/>
    <property type="match status" value="1"/>
</dbReference>
<protein>
    <recommendedName>
        <fullName evidence="1">Mrr-like domain-containing protein</fullName>
    </recommendedName>
</protein>
<comment type="caution">
    <text evidence="2">The sequence shown here is derived from an EMBL/GenBank/DDBJ whole genome shotgun (WGS) entry which is preliminary data.</text>
</comment>
<reference evidence="2" key="2">
    <citation type="submission" date="2020-09" db="EMBL/GenBank/DDBJ databases">
        <authorList>
            <person name="Sun Q."/>
            <person name="Ohkuma M."/>
        </authorList>
    </citation>
    <scope>NUCLEOTIDE SEQUENCE</scope>
    <source>
        <strain evidence="2">JCM 3051</strain>
    </source>
</reference>
<feature type="domain" description="Mrr-like" evidence="1">
    <location>
        <begin position="36"/>
        <end position="152"/>
    </location>
</feature>
<name>A0A8H9L749_9MICO</name>
<evidence type="ECO:0000313" key="2">
    <source>
        <dbReference type="EMBL" id="GGM38389.1"/>
    </source>
</evidence>
<sequence>MTALEDLLDDYMFRSESDSDRDEKFEDLMKAFLRADEECTPAFDEVWSWDEWPAHQGAGDGIDLVARERDTGRLVAVRCRFHDPGAPLSGEELASFLAASGKAPFSARIVMATTDSWDKELEESTRESEIPVERIGLSTMLHSTVDWTRLVPQPAAAG</sequence>
<evidence type="ECO:0000259" key="1">
    <source>
        <dbReference type="Pfam" id="PF13156"/>
    </source>
</evidence>
<proteinExistence type="predicted"/>
<organism evidence="2 3">
    <name type="scientific">Promicromonospora citrea</name>
    <dbReference type="NCBI Taxonomy" id="43677"/>
    <lineage>
        <taxon>Bacteria</taxon>
        <taxon>Bacillati</taxon>
        <taxon>Actinomycetota</taxon>
        <taxon>Actinomycetes</taxon>
        <taxon>Micrococcales</taxon>
        <taxon>Promicromonosporaceae</taxon>
        <taxon>Promicromonospora</taxon>
    </lineage>
</organism>
<gene>
    <name evidence="2" type="ORF">GCM10010102_37450</name>
</gene>
<dbReference type="InterPro" id="IPR011335">
    <property type="entry name" value="Restrct_endonuc-II-like"/>
</dbReference>
<accession>A0A8H9L749</accession>
<dbReference type="InterPro" id="IPR039442">
    <property type="entry name" value="Mrr-like_dom"/>
</dbReference>
<dbReference type="Proteomes" id="UP000655589">
    <property type="component" value="Unassembled WGS sequence"/>
</dbReference>
<reference evidence="2" key="1">
    <citation type="journal article" date="2014" name="Int. J. Syst. Evol. Microbiol.">
        <title>Complete genome sequence of Corynebacterium casei LMG S-19264T (=DSM 44701T), isolated from a smear-ripened cheese.</title>
        <authorList>
            <consortium name="US DOE Joint Genome Institute (JGI-PGF)"/>
            <person name="Walter F."/>
            <person name="Albersmeier A."/>
            <person name="Kalinowski J."/>
            <person name="Ruckert C."/>
        </authorList>
    </citation>
    <scope>NUCLEOTIDE SEQUENCE</scope>
    <source>
        <strain evidence="2">JCM 3051</strain>
    </source>
</reference>
<dbReference type="SUPFAM" id="SSF52980">
    <property type="entry name" value="Restriction endonuclease-like"/>
    <property type="match status" value="1"/>
</dbReference>
<dbReference type="EMBL" id="BMPT01000018">
    <property type="protein sequence ID" value="GGM38389.1"/>
    <property type="molecule type" value="Genomic_DNA"/>
</dbReference>
<evidence type="ECO:0000313" key="3">
    <source>
        <dbReference type="Proteomes" id="UP000655589"/>
    </source>
</evidence>
<dbReference type="AlphaFoldDB" id="A0A8H9L749"/>